<evidence type="ECO:0000256" key="3">
    <source>
        <dbReference type="ARBA" id="ARBA00023043"/>
    </source>
</evidence>
<dbReference type="Proteomes" id="UP001521116">
    <property type="component" value="Unassembled WGS sequence"/>
</dbReference>
<name>A0ABR3S9A2_9PEZI</name>
<dbReference type="EMBL" id="JAJVDC020000587">
    <property type="protein sequence ID" value="KAL1613280.1"/>
    <property type="molecule type" value="Genomic_DNA"/>
</dbReference>
<dbReference type="InterPro" id="IPR051642">
    <property type="entry name" value="SWI6-like"/>
</dbReference>
<evidence type="ECO:0000256" key="1">
    <source>
        <dbReference type="ARBA" id="ARBA00022737"/>
    </source>
</evidence>
<organism evidence="6 7">
    <name type="scientific">Neofusicoccum ribis</name>
    <dbReference type="NCBI Taxonomy" id="45134"/>
    <lineage>
        <taxon>Eukaryota</taxon>
        <taxon>Fungi</taxon>
        <taxon>Dikarya</taxon>
        <taxon>Ascomycota</taxon>
        <taxon>Pezizomycotina</taxon>
        <taxon>Dothideomycetes</taxon>
        <taxon>Dothideomycetes incertae sedis</taxon>
        <taxon>Botryosphaeriales</taxon>
        <taxon>Botryosphaeriaceae</taxon>
        <taxon>Neofusicoccum</taxon>
    </lineage>
</organism>
<keyword evidence="1" id="KW-0677">Repeat</keyword>
<dbReference type="Gene3D" id="3.10.260.10">
    <property type="entry name" value="Transcription regulator HTH, APSES-type DNA-binding domain"/>
    <property type="match status" value="1"/>
</dbReference>
<evidence type="ECO:0000313" key="7">
    <source>
        <dbReference type="Proteomes" id="UP001521116"/>
    </source>
</evidence>
<sequence length="161" mass="18592">KRYVNVRVLEMSIGTCALMMRCCDSWVNATQILGLACIRKSDRTKTLKRDIWTGEHQKVQGGNFKYQGTWISYERSIILCRQYGLEYLPALLLHHGFNPRATETPYENYLVAVNHGLSREIKQEIKEEFKAQIKEEPWDAGGLNFKVTIEPDVLKPAFGRL</sequence>
<keyword evidence="4" id="KW-0183">Conidiation</keyword>
<evidence type="ECO:0000256" key="2">
    <source>
        <dbReference type="ARBA" id="ARBA00022969"/>
    </source>
</evidence>
<dbReference type="PANTHER" id="PTHR43828">
    <property type="entry name" value="ASPARAGINASE"/>
    <property type="match status" value="1"/>
</dbReference>
<evidence type="ECO:0000259" key="5">
    <source>
        <dbReference type="PROSITE" id="PS51299"/>
    </source>
</evidence>
<gene>
    <name evidence="6" type="primary">SWI6_2</name>
    <name evidence="6" type="ORF">SLS56_012267</name>
</gene>
<reference evidence="6 7" key="1">
    <citation type="submission" date="2024-02" db="EMBL/GenBank/DDBJ databases">
        <title>De novo assembly and annotation of 12 fungi associated with fruit tree decline syndrome in Ontario, Canada.</title>
        <authorList>
            <person name="Sulman M."/>
            <person name="Ellouze W."/>
            <person name="Ilyukhin E."/>
        </authorList>
    </citation>
    <scope>NUCLEOTIDE SEQUENCE [LARGE SCALE GENOMIC DNA]</scope>
    <source>
        <strain evidence="6 7">M1-105</strain>
    </source>
</reference>
<keyword evidence="7" id="KW-1185">Reference proteome</keyword>
<proteinExistence type="predicted"/>
<keyword evidence="3" id="KW-0040">ANK repeat</keyword>
<feature type="non-terminal residue" evidence="6">
    <location>
        <position position="1"/>
    </location>
</feature>
<evidence type="ECO:0000256" key="4">
    <source>
        <dbReference type="ARBA" id="ARBA00023321"/>
    </source>
</evidence>
<keyword evidence="2" id="KW-0749">Sporulation</keyword>
<protein>
    <submittedName>
        <fullName evidence="6">Transcriptional regulator swi6</fullName>
    </submittedName>
</protein>
<dbReference type="InterPro" id="IPR018004">
    <property type="entry name" value="KilA/APSES_HTH"/>
</dbReference>
<dbReference type="PROSITE" id="PS51299">
    <property type="entry name" value="HTH_APSES"/>
    <property type="match status" value="1"/>
</dbReference>
<dbReference type="InterPro" id="IPR036887">
    <property type="entry name" value="HTH_APSES_sf"/>
</dbReference>
<dbReference type="InterPro" id="IPR003163">
    <property type="entry name" value="Tscrpt_reg_HTH_APSES-type"/>
</dbReference>
<dbReference type="PANTHER" id="PTHR43828:SF3">
    <property type="entry name" value="CHROMO DOMAIN-CONTAINING PROTEIN"/>
    <property type="match status" value="1"/>
</dbReference>
<accession>A0ABR3S9A2</accession>
<dbReference type="SUPFAM" id="SSF54616">
    <property type="entry name" value="DNA-binding domain of Mlu1-box binding protein MBP1"/>
    <property type="match status" value="1"/>
</dbReference>
<feature type="domain" description="HTH APSES-type" evidence="5">
    <location>
        <begin position="1"/>
        <end position="105"/>
    </location>
</feature>
<evidence type="ECO:0000313" key="6">
    <source>
        <dbReference type="EMBL" id="KAL1613280.1"/>
    </source>
</evidence>
<dbReference type="SMART" id="SM01252">
    <property type="entry name" value="KilA-N"/>
    <property type="match status" value="1"/>
</dbReference>
<comment type="caution">
    <text evidence="6">The sequence shown here is derived from an EMBL/GenBank/DDBJ whole genome shotgun (WGS) entry which is preliminary data.</text>
</comment>